<dbReference type="PROSITE" id="PS51257">
    <property type="entry name" value="PROKAR_LIPOPROTEIN"/>
    <property type="match status" value="1"/>
</dbReference>
<dbReference type="KEGG" id="bhc:JFL75_03735"/>
<organism evidence="1 2">
    <name type="scientific">Breznakiella homolactica</name>
    <dbReference type="NCBI Taxonomy" id="2798577"/>
    <lineage>
        <taxon>Bacteria</taxon>
        <taxon>Pseudomonadati</taxon>
        <taxon>Spirochaetota</taxon>
        <taxon>Spirochaetia</taxon>
        <taxon>Spirochaetales</taxon>
        <taxon>Breznakiellaceae</taxon>
        <taxon>Breznakiella</taxon>
    </lineage>
</organism>
<gene>
    <name evidence="1" type="ORF">JFL75_03735</name>
</gene>
<dbReference type="Proteomes" id="UP000595917">
    <property type="component" value="Chromosome"/>
</dbReference>
<evidence type="ECO:0008006" key="3">
    <source>
        <dbReference type="Google" id="ProtNLM"/>
    </source>
</evidence>
<proteinExistence type="predicted"/>
<reference evidence="1" key="1">
    <citation type="submission" date="2021-01" db="EMBL/GenBank/DDBJ databases">
        <title>Description of Breznakiella homolactica.</title>
        <authorList>
            <person name="Song Y."/>
            <person name="Brune A."/>
        </authorList>
    </citation>
    <scope>NUCLEOTIDE SEQUENCE</scope>
    <source>
        <strain evidence="1">RmG30</strain>
    </source>
</reference>
<accession>A0A7T8BB02</accession>
<dbReference type="EMBL" id="CP067089">
    <property type="protein sequence ID" value="QQO10037.1"/>
    <property type="molecule type" value="Genomic_DNA"/>
</dbReference>
<evidence type="ECO:0000313" key="2">
    <source>
        <dbReference type="Proteomes" id="UP000595917"/>
    </source>
</evidence>
<keyword evidence="2" id="KW-1185">Reference proteome</keyword>
<dbReference type="AlphaFoldDB" id="A0A7T8BB02"/>
<evidence type="ECO:0000313" key="1">
    <source>
        <dbReference type="EMBL" id="QQO10037.1"/>
    </source>
</evidence>
<protein>
    <recommendedName>
        <fullName evidence="3">Lipoprotein</fullName>
    </recommendedName>
</protein>
<sequence length="119" mass="13763">MSKKKFLPAGIAAIVLLTSCFSVPKEGAYNNYTYDGVIEKNGLPDYDTIYTVTDDLDQYSEIEPHFALYFSEAELRVGAAVRRLVWEKFSKRLIIWLKEENGVWIVFDSLEYNSTFIKF</sequence>
<name>A0A7T8BB02_9SPIR</name>
<dbReference type="RefSeq" id="WP_215627341.1">
    <property type="nucleotide sequence ID" value="NZ_CP067089.2"/>
</dbReference>